<evidence type="ECO:0000313" key="1">
    <source>
        <dbReference type="EMBL" id="KAI3743083.1"/>
    </source>
</evidence>
<proteinExistence type="predicted"/>
<dbReference type="Proteomes" id="UP001056120">
    <property type="component" value="Linkage Group LG20"/>
</dbReference>
<sequence>MNDADDVFVCVLKKVIMLLPDLLDGRKGLFISHFDPFILLASACSATPPAKRVSNPYGYGRLPLWHLFISFSCF</sequence>
<accession>A0ACB9D9E5</accession>
<comment type="caution">
    <text evidence="1">The sequence shown here is derived from an EMBL/GenBank/DDBJ whole genome shotgun (WGS) entry which is preliminary data.</text>
</comment>
<dbReference type="EMBL" id="CM042037">
    <property type="protein sequence ID" value="KAI3743083.1"/>
    <property type="molecule type" value="Genomic_DNA"/>
</dbReference>
<organism evidence="1 2">
    <name type="scientific">Smallanthus sonchifolius</name>
    <dbReference type="NCBI Taxonomy" id="185202"/>
    <lineage>
        <taxon>Eukaryota</taxon>
        <taxon>Viridiplantae</taxon>
        <taxon>Streptophyta</taxon>
        <taxon>Embryophyta</taxon>
        <taxon>Tracheophyta</taxon>
        <taxon>Spermatophyta</taxon>
        <taxon>Magnoliopsida</taxon>
        <taxon>eudicotyledons</taxon>
        <taxon>Gunneridae</taxon>
        <taxon>Pentapetalae</taxon>
        <taxon>asterids</taxon>
        <taxon>campanulids</taxon>
        <taxon>Asterales</taxon>
        <taxon>Asteraceae</taxon>
        <taxon>Asteroideae</taxon>
        <taxon>Heliantheae alliance</taxon>
        <taxon>Millerieae</taxon>
        <taxon>Smallanthus</taxon>
    </lineage>
</organism>
<keyword evidence="2" id="KW-1185">Reference proteome</keyword>
<reference evidence="1 2" key="2">
    <citation type="journal article" date="2022" name="Mol. Ecol. Resour.">
        <title>The genomes of chicory, endive, great burdock and yacon provide insights into Asteraceae paleo-polyploidization history and plant inulin production.</title>
        <authorList>
            <person name="Fan W."/>
            <person name="Wang S."/>
            <person name="Wang H."/>
            <person name="Wang A."/>
            <person name="Jiang F."/>
            <person name="Liu H."/>
            <person name="Zhao H."/>
            <person name="Xu D."/>
            <person name="Zhang Y."/>
        </authorList>
    </citation>
    <scope>NUCLEOTIDE SEQUENCE [LARGE SCALE GENOMIC DNA]</scope>
    <source>
        <strain evidence="2">cv. Yunnan</strain>
        <tissue evidence="1">Leaves</tissue>
    </source>
</reference>
<protein>
    <submittedName>
        <fullName evidence="1">Uncharacterized protein</fullName>
    </submittedName>
</protein>
<gene>
    <name evidence="1" type="ORF">L1987_60786</name>
</gene>
<name>A0ACB9D9E5_9ASTR</name>
<evidence type="ECO:0000313" key="2">
    <source>
        <dbReference type="Proteomes" id="UP001056120"/>
    </source>
</evidence>
<reference evidence="2" key="1">
    <citation type="journal article" date="2022" name="Mol. Ecol. Resour.">
        <title>The genomes of chicory, endive, great burdock and yacon provide insights into Asteraceae palaeo-polyploidization history and plant inulin production.</title>
        <authorList>
            <person name="Fan W."/>
            <person name="Wang S."/>
            <person name="Wang H."/>
            <person name="Wang A."/>
            <person name="Jiang F."/>
            <person name="Liu H."/>
            <person name="Zhao H."/>
            <person name="Xu D."/>
            <person name="Zhang Y."/>
        </authorList>
    </citation>
    <scope>NUCLEOTIDE SEQUENCE [LARGE SCALE GENOMIC DNA]</scope>
    <source>
        <strain evidence="2">cv. Yunnan</strain>
    </source>
</reference>